<evidence type="ECO:0000313" key="1">
    <source>
        <dbReference type="EMBL" id="PNH04390.1"/>
    </source>
</evidence>
<evidence type="ECO:0000313" key="2">
    <source>
        <dbReference type="Proteomes" id="UP000236333"/>
    </source>
</evidence>
<dbReference type="Proteomes" id="UP000236333">
    <property type="component" value="Unassembled WGS sequence"/>
</dbReference>
<proteinExistence type="predicted"/>
<reference evidence="1 2" key="1">
    <citation type="journal article" date="2017" name="Mol. Biol. Evol.">
        <title>The 4-celled Tetrabaena socialis nuclear genome reveals the essential components for genetic control of cell number at the origin of multicellularity in the volvocine lineage.</title>
        <authorList>
            <person name="Featherston J."/>
            <person name="Arakaki Y."/>
            <person name="Hanschen E.R."/>
            <person name="Ferris P.J."/>
            <person name="Michod R.E."/>
            <person name="Olson B.J.S.C."/>
            <person name="Nozaki H."/>
            <person name="Durand P.M."/>
        </authorList>
    </citation>
    <scope>NUCLEOTIDE SEQUENCE [LARGE SCALE GENOMIC DNA]</scope>
    <source>
        <strain evidence="1 2">NIES-571</strain>
    </source>
</reference>
<comment type="caution">
    <text evidence="1">The sequence shown here is derived from an EMBL/GenBank/DDBJ whole genome shotgun (WGS) entry which is preliminary data.</text>
</comment>
<protein>
    <submittedName>
        <fullName evidence="1">Uncharacterized protein</fullName>
    </submittedName>
</protein>
<dbReference type="AlphaFoldDB" id="A0A2J7ZVU3"/>
<dbReference type="EMBL" id="PGGS01000392">
    <property type="protein sequence ID" value="PNH04390.1"/>
    <property type="molecule type" value="Genomic_DNA"/>
</dbReference>
<keyword evidence="2" id="KW-1185">Reference proteome</keyword>
<name>A0A2J7ZVU3_9CHLO</name>
<sequence length="152" mass="16266">MAGRNGEARAARRRRKRGSCVRSVACFFRSSANLGPLDRRYVFHCLGPGGAWHGNVAPCMVLRVMCGGVAADGADDHHVIDAQAAREVARVGDDLLRVQRLQQAALQIRHGCSDPSNQMLALSLSAGPAATFAKGGPSWRSAIPVDERAITY</sequence>
<accession>A0A2J7ZVU3</accession>
<gene>
    <name evidence="1" type="ORF">TSOC_009447</name>
</gene>
<organism evidence="1 2">
    <name type="scientific">Tetrabaena socialis</name>
    <dbReference type="NCBI Taxonomy" id="47790"/>
    <lineage>
        <taxon>Eukaryota</taxon>
        <taxon>Viridiplantae</taxon>
        <taxon>Chlorophyta</taxon>
        <taxon>core chlorophytes</taxon>
        <taxon>Chlorophyceae</taxon>
        <taxon>CS clade</taxon>
        <taxon>Chlamydomonadales</taxon>
        <taxon>Tetrabaenaceae</taxon>
        <taxon>Tetrabaena</taxon>
    </lineage>
</organism>